<dbReference type="Proteomes" id="UP000825729">
    <property type="component" value="Unassembled WGS sequence"/>
</dbReference>
<dbReference type="GO" id="GO:0010228">
    <property type="term" value="P:vegetative to reproductive phase transition of meristem"/>
    <property type="evidence" value="ECO:0007669"/>
    <property type="project" value="TreeGrafter"/>
</dbReference>
<name>A0AAV7EJJ3_ARIFI</name>
<keyword evidence="4" id="KW-1185">Reference proteome</keyword>
<organism evidence="3 4">
    <name type="scientific">Aristolochia fimbriata</name>
    <name type="common">White veined hardy Dutchman's pipe vine</name>
    <dbReference type="NCBI Taxonomy" id="158543"/>
    <lineage>
        <taxon>Eukaryota</taxon>
        <taxon>Viridiplantae</taxon>
        <taxon>Streptophyta</taxon>
        <taxon>Embryophyta</taxon>
        <taxon>Tracheophyta</taxon>
        <taxon>Spermatophyta</taxon>
        <taxon>Magnoliopsida</taxon>
        <taxon>Magnoliidae</taxon>
        <taxon>Piperales</taxon>
        <taxon>Aristolochiaceae</taxon>
        <taxon>Aristolochia</taxon>
    </lineage>
</organism>
<proteinExistence type="predicted"/>
<feature type="region of interest" description="Disordered" evidence="1">
    <location>
        <begin position="550"/>
        <end position="587"/>
    </location>
</feature>
<evidence type="ECO:0000313" key="4">
    <source>
        <dbReference type="Proteomes" id="UP000825729"/>
    </source>
</evidence>
<keyword evidence="2" id="KW-0812">Transmembrane</keyword>
<feature type="transmembrane region" description="Helical" evidence="2">
    <location>
        <begin position="227"/>
        <end position="246"/>
    </location>
</feature>
<dbReference type="EMBL" id="JAINDJ010000004">
    <property type="protein sequence ID" value="KAG9448494.1"/>
    <property type="molecule type" value="Genomic_DNA"/>
</dbReference>
<dbReference type="PANTHER" id="PTHR31133:SF2">
    <property type="entry name" value="EXPRESSED PROTEIN"/>
    <property type="match status" value="1"/>
</dbReference>
<feature type="transmembrane region" description="Helical" evidence="2">
    <location>
        <begin position="180"/>
        <end position="206"/>
    </location>
</feature>
<keyword evidence="2" id="KW-1133">Transmembrane helix</keyword>
<reference evidence="3 4" key="1">
    <citation type="submission" date="2021-07" db="EMBL/GenBank/DDBJ databases">
        <title>The Aristolochia fimbriata genome: insights into angiosperm evolution, floral development and chemical biosynthesis.</title>
        <authorList>
            <person name="Jiao Y."/>
        </authorList>
    </citation>
    <scope>NUCLEOTIDE SEQUENCE [LARGE SCALE GENOMIC DNA]</scope>
    <source>
        <strain evidence="3">IBCAS-2021</strain>
        <tissue evidence="3">Leaf</tissue>
    </source>
</reference>
<feature type="transmembrane region" description="Helical" evidence="2">
    <location>
        <begin position="252"/>
        <end position="272"/>
    </location>
</feature>
<dbReference type="InterPro" id="IPR040229">
    <property type="entry name" value="At3g27390-like"/>
</dbReference>
<evidence type="ECO:0000256" key="1">
    <source>
        <dbReference type="SAM" id="MobiDB-lite"/>
    </source>
</evidence>
<gene>
    <name evidence="3" type="ORF">H6P81_008459</name>
</gene>
<feature type="compositionally biased region" description="Basic and acidic residues" evidence="1">
    <location>
        <begin position="567"/>
        <end position="587"/>
    </location>
</feature>
<protein>
    <submittedName>
        <fullName evidence="3">Uncharacterized protein</fullName>
    </submittedName>
</protein>
<keyword evidence="2" id="KW-0472">Membrane</keyword>
<sequence>MEVPVGFLATLWSFVSFLPFFFMLLILGIIKAAIIGPFAAVIVFVGNSAVIVGLWPAHFVWSYYCVAKTKRLGLILKILLLVTMPVPLVLLPVLGVVGSLLVGVGYGFFAPLIATFEGGGEQVIDKISHYFLDGCWSTIEGSCTIVCDVIDFCFHSYFSFMDELSEAVPVDEKPVDIKLLMLPSCFLVGLLSVLIDVPTITAVALWKSPYMLFKGWKRLFEDLIGREGPFLETVCVPFAGLAIILWPIAVVGAVICAFICSFFLGLYGAVVVHQESSLKMGLAYIISIISVFDEYTNDLLYMREGSYLPRPTYRKKVNTSSDSLSRKFSIENEKSEHKKEKVGDRFSTKLVSQRSRTLKGAIQQFKPMQVWDWLFRSCELNGRILLHCGLIDVADIEACILKGKCKKLSIKLPAYCILQCLLRSAKTNTTGLLITDEVELTKSNWPKDKVFEWFLGPLVIMKDQIKGLKLDENEEACLSKLIMCRSTERPEDWNDSGFTSDDIRRAQLQAIFRRLQGIVGSMSRLPTFRRRFRNLVKVLYVEALESGALSKNGEGSTRSSRKISRSPGHDTTHEDASERPDDMGNIV</sequence>
<accession>A0AAV7EJJ3</accession>
<dbReference type="AlphaFoldDB" id="A0AAV7EJJ3"/>
<evidence type="ECO:0000313" key="3">
    <source>
        <dbReference type="EMBL" id="KAG9448494.1"/>
    </source>
</evidence>
<feature type="transmembrane region" description="Helical" evidence="2">
    <location>
        <begin position="7"/>
        <end position="34"/>
    </location>
</feature>
<evidence type="ECO:0000256" key="2">
    <source>
        <dbReference type="SAM" id="Phobius"/>
    </source>
</evidence>
<feature type="transmembrane region" description="Helical" evidence="2">
    <location>
        <begin position="40"/>
        <end position="66"/>
    </location>
</feature>
<dbReference type="PANTHER" id="PTHR31133">
    <property type="entry name" value="MEMBRANE PROTEIN"/>
    <property type="match status" value="1"/>
</dbReference>
<feature type="transmembrane region" description="Helical" evidence="2">
    <location>
        <begin position="78"/>
        <end position="109"/>
    </location>
</feature>
<comment type="caution">
    <text evidence="3">The sequence shown here is derived from an EMBL/GenBank/DDBJ whole genome shotgun (WGS) entry which is preliminary data.</text>
</comment>